<feature type="compositionally biased region" description="Acidic residues" evidence="7">
    <location>
        <begin position="292"/>
        <end position="302"/>
    </location>
</feature>
<evidence type="ECO:0000313" key="9">
    <source>
        <dbReference type="EMBL" id="KAJ8394249.1"/>
    </source>
</evidence>
<feature type="compositionally biased region" description="Basic and acidic residues" evidence="7">
    <location>
        <begin position="214"/>
        <end position="232"/>
    </location>
</feature>
<dbReference type="Proteomes" id="UP001221898">
    <property type="component" value="Unassembled WGS sequence"/>
</dbReference>
<feature type="compositionally biased region" description="Basic and acidic residues" evidence="7">
    <location>
        <begin position="270"/>
        <end position="291"/>
    </location>
</feature>
<organism evidence="9 10">
    <name type="scientific">Aldrovandia affinis</name>
    <dbReference type="NCBI Taxonomy" id="143900"/>
    <lineage>
        <taxon>Eukaryota</taxon>
        <taxon>Metazoa</taxon>
        <taxon>Chordata</taxon>
        <taxon>Craniata</taxon>
        <taxon>Vertebrata</taxon>
        <taxon>Euteleostomi</taxon>
        <taxon>Actinopterygii</taxon>
        <taxon>Neopterygii</taxon>
        <taxon>Teleostei</taxon>
        <taxon>Notacanthiformes</taxon>
        <taxon>Halosauridae</taxon>
        <taxon>Aldrovandia</taxon>
    </lineage>
</organism>
<gene>
    <name evidence="9" type="ORF">AAFF_G00048320</name>
</gene>
<dbReference type="GO" id="GO:0000977">
    <property type="term" value="F:RNA polymerase II transcription regulatory region sequence-specific DNA binding"/>
    <property type="evidence" value="ECO:0007669"/>
    <property type="project" value="TreeGrafter"/>
</dbReference>
<reference evidence="9" key="1">
    <citation type="journal article" date="2023" name="Science">
        <title>Genome structures resolve the early diversification of teleost fishes.</title>
        <authorList>
            <person name="Parey E."/>
            <person name="Louis A."/>
            <person name="Montfort J."/>
            <person name="Bouchez O."/>
            <person name="Roques C."/>
            <person name="Iampietro C."/>
            <person name="Lluch J."/>
            <person name="Castinel A."/>
            <person name="Donnadieu C."/>
            <person name="Desvignes T."/>
            <person name="Floi Bucao C."/>
            <person name="Jouanno E."/>
            <person name="Wen M."/>
            <person name="Mejri S."/>
            <person name="Dirks R."/>
            <person name="Jansen H."/>
            <person name="Henkel C."/>
            <person name="Chen W.J."/>
            <person name="Zahm M."/>
            <person name="Cabau C."/>
            <person name="Klopp C."/>
            <person name="Thompson A.W."/>
            <person name="Robinson-Rechavi M."/>
            <person name="Braasch I."/>
            <person name="Lecointre G."/>
            <person name="Bobe J."/>
            <person name="Postlethwait J.H."/>
            <person name="Berthelot C."/>
            <person name="Roest Crollius H."/>
            <person name="Guiguen Y."/>
        </authorList>
    </citation>
    <scope>NUCLEOTIDE SEQUENCE</scope>
    <source>
        <strain evidence="9">NC1722</strain>
    </source>
</reference>
<dbReference type="PANTHER" id="PTHR23043">
    <property type="entry name" value="HYPOXIA-INDUCIBLE FACTOR 1 ALPHA"/>
    <property type="match status" value="1"/>
</dbReference>
<dbReference type="SMART" id="SM00091">
    <property type="entry name" value="PAS"/>
    <property type="match status" value="1"/>
</dbReference>
<feature type="domain" description="PAS" evidence="8">
    <location>
        <begin position="53"/>
        <end position="108"/>
    </location>
</feature>
<accession>A0AAD7S1I2</accession>
<evidence type="ECO:0000256" key="5">
    <source>
        <dbReference type="ARBA" id="ARBA00023163"/>
    </source>
</evidence>
<evidence type="ECO:0000256" key="1">
    <source>
        <dbReference type="ARBA" id="ARBA00004123"/>
    </source>
</evidence>
<proteinExistence type="predicted"/>
<dbReference type="FunFam" id="3.30.450.20:FF:000021">
    <property type="entry name" value="Neuronal PAS domain-containing protein 3"/>
    <property type="match status" value="1"/>
</dbReference>
<keyword evidence="4" id="KW-0238">DNA-binding</keyword>
<dbReference type="GO" id="GO:0000981">
    <property type="term" value="F:DNA-binding transcription factor activity, RNA polymerase II-specific"/>
    <property type="evidence" value="ECO:0007669"/>
    <property type="project" value="TreeGrafter"/>
</dbReference>
<dbReference type="PROSITE" id="PS50112">
    <property type="entry name" value="PAS"/>
    <property type="match status" value="1"/>
</dbReference>
<dbReference type="InterPro" id="IPR035965">
    <property type="entry name" value="PAS-like_dom_sf"/>
</dbReference>
<evidence type="ECO:0000256" key="7">
    <source>
        <dbReference type="SAM" id="MobiDB-lite"/>
    </source>
</evidence>
<feature type="compositionally biased region" description="Basic and acidic residues" evidence="7">
    <location>
        <begin position="185"/>
        <end position="201"/>
    </location>
</feature>
<dbReference type="Gene3D" id="3.30.450.20">
    <property type="entry name" value="PAS domain"/>
    <property type="match status" value="1"/>
</dbReference>
<feature type="non-terminal residue" evidence="9">
    <location>
        <position position="1"/>
    </location>
</feature>
<dbReference type="Pfam" id="PF08447">
    <property type="entry name" value="PAS_3"/>
    <property type="match status" value="1"/>
</dbReference>
<dbReference type="CDD" id="cd00130">
    <property type="entry name" value="PAS"/>
    <property type="match status" value="1"/>
</dbReference>
<feature type="region of interest" description="Disordered" evidence="7">
    <location>
        <begin position="166"/>
        <end position="343"/>
    </location>
</feature>
<evidence type="ECO:0000313" key="10">
    <source>
        <dbReference type="Proteomes" id="UP001221898"/>
    </source>
</evidence>
<sequence>MSEVIHVTGRLRIRMALTHSRSVPNQIMGMVVVAHALPPPTINEVRIDCQMFVTRVNMDLNIVYCENRISDYMDLTPVDIVGKRCYQLIHAEDVEGIRHSHLDLMNKGQCVTKYYRWIQKNGGYIWIQSSATIAINAKNANEKNIIWVNYVLSNPEYKDTPIDIAQLPNLPEKTSESSETSDSESDSKENSEDNENSKSDGKGNQSENSEDPEADSKKPPGRPEQETRRQEEGDSSSNAESQDSEDSLEPSDCEGEGQEGRAGRLGGLHIKVERYGGEGDGTELRDSRSSSDDEDEDEDEDSSKDSDSGGGGRGGGGEEGASWPPPPPASTRSERRGGKSRRA</sequence>
<dbReference type="AlphaFoldDB" id="A0AAD7S1I2"/>
<dbReference type="InterPro" id="IPR013655">
    <property type="entry name" value="PAS_fold_3"/>
</dbReference>
<dbReference type="SUPFAM" id="SSF55785">
    <property type="entry name" value="PYP-like sensor domain (PAS domain)"/>
    <property type="match status" value="1"/>
</dbReference>
<evidence type="ECO:0000259" key="8">
    <source>
        <dbReference type="PROSITE" id="PS50112"/>
    </source>
</evidence>
<evidence type="ECO:0000256" key="4">
    <source>
        <dbReference type="ARBA" id="ARBA00023125"/>
    </source>
</evidence>
<dbReference type="InterPro" id="IPR000014">
    <property type="entry name" value="PAS"/>
</dbReference>
<feature type="compositionally biased region" description="Gly residues" evidence="7">
    <location>
        <begin position="308"/>
        <end position="319"/>
    </location>
</feature>
<keyword evidence="2" id="KW-0677">Repeat</keyword>
<dbReference type="PANTHER" id="PTHR23043:SF30">
    <property type="entry name" value="NEURONAL PAS DOMAIN-CONTAINING PROTEIN 3"/>
    <property type="match status" value="1"/>
</dbReference>
<feature type="compositionally biased region" description="Acidic residues" evidence="7">
    <location>
        <begin position="242"/>
        <end position="257"/>
    </location>
</feature>
<comment type="caution">
    <text evidence="9">The sequence shown here is derived from an EMBL/GenBank/DDBJ whole genome shotgun (WGS) entry which is preliminary data.</text>
</comment>
<name>A0AAD7S1I2_9TELE</name>
<keyword evidence="3" id="KW-0805">Transcription regulation</keyword>
<comment type="subcellular location">
    <subcellularLocation>
        <location evidence="1">Nucleus</location>
    </subcellularLocation>
</comment>
<keyword evidence="5" id="KW-0804">Transcription</keyword>
<dbReference type="EMBL" id="JAINUG010000128">
    <property type="protein sequence ID" value="KAJ8394249.1"/>
    <property type="molecule type" value="Genomic_DNA"/>
</dbReference>
<evidence type="ECO:0000256" key="2">
    <source>
        <dbReference type="ARBA" id="ARBA00022737"/>
    </source>
</evidence>
<dbReference type="GO" id="GO:0005634">
    <property type="term" value="C:nucleus"/>
    <property type="evidence" value="ECO:0007669"/>
    <property type="project" value="UniProtKB-SubCell"/>
</dbReference>
<keyword evidence="6" id="KW-0539">Nucleus</keyword>
<keyword evidence="10" id="KW-1185">Reference proteome</keyword>
<evidence type="ECO:0000256" key="6">
    <source>
        <dbReference type="ARBA" id="ARBA00023242"/>
    </source>
</evidence>
<evidence type="ECO:0000256" key="3">
    <source>
        <dbReference type="ARBA" id="ARBA00023015"/>
    </source>
</evidence>
<protein>
    <recommendedName>
        <fullName evidence="8">PAS domain-containing protein</fullName>
    </recommendedName>
</protein>